<dbReference type="SUPFAM" id="SSF81301">
    <property type="entry name" value="Nucleotidyltransferase"/>
    <property type="match status" value="1"/>
</dbReference>
<dbReference type="EMBL" id="JAVDXV010000003">
    <property type="protein sequence ID" value="MDR7332649.1"/>
    <property type="molecule type" value="Genomic_DNA"/>
</dbReference>
<dbReference type="InterPro" id="IPR043519">
    <property type="entry name" value="NT_sf"/>
</dbReference>
<name>A0ABU2A650_9BURK</name>
<reference evidence="1 2" key="1">
    <citation type="submission" date="2023-07" db="EMBL/GenBank/DDBJ databases">
        <title>Sorghum-associated microbial communities from plants grown in Nebraska, USA.</title>
        <authorList>
            <person name="Schachtman D."/>
        </authorList>
    </citation>
    <scope>NUCLEOTIDE SEQUENCE [LARGE SCALE GENOMIC DNA]</scope>
    <source>
        <strain evidence="1 2">BE316</strain>
    </source>
</reference>
<keyword evidence="2" id="KW-1185">Reference proteome</keyword>
<protein>
    <recommendedName>
        <fullName evidence="3">Nucleotidyltransferase family protein</fullName>
    </recommendedName>
</protein>
<organism evidence="1 2">
    <name type="scientific">Roseateles asaccharophilus</name>
    <dbReference type="NCBI Taxonomy" id="582607"/>
    <lineage>
        <taxon>Bacteria</taxon>
        <taxon>Pseudomonadati</taxon>
        <taxon>Pseudomonadota</taxon>
        <taxon>Betaproteobacteria</taxon>
        <taxon>Burkholderiales</taxon>
        <taxon>Sphaerotilaceae</taxon>
        <taxon>Roseateles</taxon>
    </lineage>
</organism>
<proteinExistence type="predicted"/>
<evidence type="ECO:0008006" key="3">
    <source>
        <dbReference type="Google" id="ProtNLM"/>
    </source>
</evidence>
<dbReference type="Gene3D" id="3.30.460.40">
    <property type="match status" value="1"/>
</dbReference>
<dbReference type="RefSeq" id="WP_310327456.1">
    <property type="nucleotide sequence ID" value="NZ_JAVDXV010000003.1"/>
</dbReference>
<gene>
    <name evidence="1" type="ORF">J2X21_001782</name>
</gene>
<sequence>MKALPKNLMLNPDFKEFAELLNANGVEYLVVGGYALAAHGHPRYTGDIDFWLNPHADNLERLLTTLRQFGFGSLNLSTADFAPDSVIQLGQPPRRIDLLMGIDGVAFEDCYERREIITVDGLALNFIGLDDFKANKRASGRHKDLADLDALEDKD</sequence>
<evidence type="ECO:0000313" key="1">
    <source>
        <dbReference type="EMBL" id="MDR7332649.1"/>
    </source>
</evidence>
<accession>A0ABU2A650</accession>
<comment type="caution">
    <text evidence="1">The sequence shown here is derived from an EMBL/GenBank/DDBJ whole genome shotgun (WGS) entry which is preliminary data.</text>
</comment>
<dbReference type="Proteomes" id="UP001180825">
    <property type="component" value="Unassembled WGS sequence"/>
</dbReference>
<evidence type="ECO:0000313" key="2">
    <source>
        <dbReference type="Proteomes" id="UP001180825"/>
    </source>
</evidence>